<dbReference type="Gene3D" id="1.20.1600.10">
    <property type="entry name" value="Outer membrane efflux proteins (OEP)"/>
    <property type="match status" value="1"/>
</dbReference>
<dbReference type="OrthoDB" id="9791261at2"/>
<evidence type="ECO:0000313" key="3">
    <source>
        <dbReference type="EMBL" id="AYD47077.1"/>
    </source>
</evidence>
<evidence type="ECO:0000256" key="2">
    <source>
        <dbReference type="SAM" id="SignalP"/>
    </source>
</evidence>
<evidence type="ECO:0000256" key="1">
    <source>
        <dbReference type="ARBA" id="ARBA00007613"/>
    </source>
</evidence>
<comment type="similarity">
    <text evidence="1">Belongs to the outer membrane factor (OMF) (TC 1.B.17) family.</text>
</comment>
<dbReference type="AlphaFoldDB" id="A0A386HMF2"/>
<dbReference type="PANTHER" id="PTHR30203:SF23">
    <property type="entry name" value="OUTER MEMBRANE EFFLUX PROTEIN"/>
    <property type="match status" value="1"/>
</dbReference>
<gene>
    <name evidence="3" type="ORF">D6B99_05290</name>
</gene>
<dbReference type="PANTHER" id="PTHR30203">
    <property type="entry name" value="OUTER MEMBRANE CATION EFFLUX PROTEIN"/>
    <property type="match status" value="1"/>
</dbReference>
<reference evidence="3 4" key="1">
    <citation type="submission" date="2018-09" db="EMBL/GenBank/DDBJ databases">
        <title>Arachidicoccus sp. nov., a bacterium isolated from soil.</title>
        <authorList>
            <person name="Weon H.-Y."/>
            <person name="Kwon S.-W."/>
            <person name="Lee S.A."/>
        </authorList>
    </citation>
    <scope>NUCLEOTIDE SEQUENCE [LARGE SCALE GENOMIC DNA]</scope>
    <source>
        <strain evidence="3 4">KIS59-12</strain>
    </source>
</reference>
<proteinExistence type="inferred from homology"/>
<dbReference type="KEGG" id="ark:D6B99_05290"/>
<organism evidence="3 4">
    <name type="scientific">Arachidicoccus soli</name>
    <dbReference type="NCBI Taxonomy" id="2341117"/>
    <lineage>
        <taxon>Bacteria</taxon>
        <taxon>Pseudomonadati</taxon>
        <taxon>Bacteroidota</taxon>
        <taxon>Chitinophagia</taxon>
        <taxon>Chitinophagales</taxon>
        <taxon>Chitinophagaceae</taxon>
        <taxon>Arachidicoccus</taxon>
    </lineage>
</organism>
<feature type="chain" id="PRO_5017451531" evidence="2">
    <location>
        <begin position="25"/>
        <end position="430"/>
    </location>
</feature>
<dbReference type="Pfam" id="PF02321">
    <property type="entry name" value="OEP"/>
    <property type="match status" value="1"/>
</dbReference>
<protein>
    <submittedName>
        <fullName evidence="3">TolC family protein</fullName>
    </submittedName>
</protein>
<feature type="signal peptide" evidence="2">
    <location>
        <begin position="1"/>
        <end position="24"/>
    </location>
</feature>
<dbReference type="GO" id="GO:0015562">
    <property type="term" value="F:efflux transmembrane transporter activity"/>
    <property type="evidence" value="ECO:0007669"/>
    <property type="project" value="InterPro"/>
</dbReference>
<dbReference type="SUPFAM" id="SSF56954">
    <property type="entry name" value="Outer membrane efflux proteins (OEP)"/>
    <property type="match status" value="1"/>
</dbReference>
<dbReference type="InterPro" id="IPR010131">
    <property type="entry name" value="MdtP/NodT-like"/>
</dbReference>
<keyword evidence="2" id="KW-0732">Signal</keyword>
<accession>A0A386HMF2</accession>
<keyword evidence="4" id="KW-1185">Reference proteome</keyword>
<dbReference type="Proteomes" id="UP000266118">
    <property type="component" value="Chromosome"/>
</dbReference>
<dbReference type="InterPro" id="IPR003423">
    <property type="entry name" value="OMP_efflux"/>
</dbReference>
<dbReference type="EMBL" id="CP032489">
    <property type="protein sequence ID" value="AYD47077.1"/>
    <property type="molecule type" value="Genomic_DNA"/>
</dbReference>
<evidence type="ECO:0000313" key="4">
    <source>
        <dbReference type="Proteomes" id="UP000266118"/>
    </source>
</evidence>
<sequence>MIYFIKMKKYFVVLVILLPLCVKAQLNNANSDTLYLNIDSCESIFLKNNLQLIAAKYNIDAQKAFEIQAKLFPNPNLQFAQSLYNPETKGILPFGVNGESTAQISQLIQLAGKRNKQIKLAQANVQLSQLQFIELLKTLRYTLTSDFYAIYYLKNSANVYSAEISSLEHLVGAFNIQLKQGNVSEKDAIRVKAQLYSLQSEYNDLLLQINDVRSELSLLLQTKAVIVPRLNQINIDNLNPQEYALGTLIDSALINHPDVLIAKLNTQISELNYKYQKSLAVPDLTFSLGYDQQGSFIKNLTTLGVAIDLPFFNRNQGNIKASQMQTKMSKVTEDAQESTIQIAISNAYQKAQAYNNLYHERDKQFDQDFQKIQQATLKNYENKNISLLDFLDFYDAYKENTIQLNTLQLNRVNAFEAINFYTGSSFYSLN</sequence>
<name>A0A386HMF2_9BACT</name>